<name>A0A0Q9YX80_9GAMM</name>
<dbReference type="InterPro" id="IPR037074">
    <property type="entry name" value="DUF1780_sf"/>
</dbReference>
<organism evidence="1">
    <name type="scientific">Candidatus Berkiella aquae</name>
    <dbReference type="NCBI Taxonomy" id="295108"/>
    <lineage>
        <taxon>Bacteria</taxon>
        <taxon>Pseudomonadati</taxon>
        <taxon>Pseudomonadota</taxon>
        <taxon>Gammaproteobacteria</taxon>
        <taxon>Candidatus Berkiellales</taxon>
        <taxon>Candidatus Berkiellaceae</taxon>
        <taxon>Candidatus Berkiella</taxon>
    </lineage>
</organism>
<evidence type="ECO:0000313" key="2">
    <source>
        <dbReference type="EMBL" id="MCS5711464.1"/>
    </source>
</evidence>
<proteinExistence type="predicted"/>
<dbReference type="Gene3D" id="3.40.1540.10">
    <property type="entry name" value="Protein of unknown function DUF1780, putative endonuclease"/>
    <property type="match status" value="1"/>
</dbReference>
<reference evidence="2" key="2">
    <citation type="journal article" date="2016" name="Genome Announc.">
        <title>Draft Genome Sequences of Two Novel Amoeba-Resistant Intranuclear Bacteria, 'Candidatus Berkiella cookevillensis' and 'Candidatus Berkiella aquae'.</title>
        <authorList>
            <person name="Mehari Y.T."/>
            <person name="Arivett B.A."/>
            <person name="Farone A.L."/>
            <person name="Gunderson J.H."/>
            <person name="Farone M.B."/>
        </authorList>
    </citation>
    <scope>NUCLEOTIDE SEQUENCE</scope>
    <source>
        <strain evidence="2">HT99</strain>
    </source>
</reference>
<dbReference type="EMBL" id="LKAJ02000001">
    <property type="protein sequence ID" value="MCS5711464.1"/>
    <property type="molecule type" value="Genomic_DNA"/>
</dbReference>
<accession>A0A0Q9YX80</accession>
<dbReference type="AlphaFoldDB" id="A0A0Q9YX80"/>
<dbReference type="STRING" id="295108.HT99x_01287"/>
<dbReference type="RefSeq" id="WP_075065916.1">
    <property type="nucleotide sequence ID" value="NZ_LKAJ02000001.1"/>
</dbReference>
<sequence length="196" mass="22731">MTRQYKKNEEVDLCKIFLSAYYLDLSNLKFEEYDDNKKEKIDVTVKDQSNILEKQFNFQVKILNFHPCEKSQKDFNYEKGMSKAAQDGKKLIMKAYDLPRPSWKSALLCKLKKYSKDYDVDIKSNLDLLVLINDAALSDSNEILTNLDSYGFRSINCILTGGVKFKSLVLYASDISPKILQKFVNKRISCVKNTYL</sequence>
<dbReference type="EMBL" id="LKAJ01000004">
    <property type="protein sequence ID" value="KRG21534.1"/>
    <property type="molecule type" value="Genomic_DNA"/>
</dbReference>
<dbReference type="Proteomes" id="UP000051497">
    <property type="component" value="Unassembled WGS sequence"/>
</dbReference>
<comment type="caution">
    <text evidence="1">The sequence shown here is derived from an EMBL/GenBank/DDBJ whole genome shotgun (WGS) entry which is preliminary data.</text>
</comment>
<evidence type="ECO:0000313" key="3">
    <source>
        <dbReference type="Proteomes" id="UP000051497"/>
    </source>
</evidence>
<keyword evidence="3" id="KW-1185">Reference proteome</keyword>
<reference evidence="1" key="1">
    <citation type="submission" date="2015-09" db="EMBL/GenBank/DDBJ databases">
        <title>Draft Genome Sequences of Two Novel Amoeba-resistant Intranuclear Bacteria, Candidatus Berkiella cookevillensis and Candidatus Berkiella aquae.</title>
        <authorList>
            <person name="Mehari Y.T."/>
            <person name="Arivett B.A."/>
            <person name="Farone A.L."/>
            <person name="Gunderson J.H."/>
            <person name="Farone M.B."/>
        </authorList>
    </citation>
    <scope>NUCLEOTIDE SEQUENCE [LARGE SCALE GENOMIC DNA]</scope>
    <source>
        <strain evidence="1">HT99</strain>
    </source>
</reference>
<protein>
    <submittedName>
        <fullName evidence="1">Uncharacterized protein</fullName>
    </submittedName>
</protein>
<reference evidence="2" key="3">
    <citation type="submission" date="2021-06" db="EMBL/GenBank/DDBJ databases">
        <title>Genomic Description and Analysis of Intracellular Bacteria, Candidatus Berkiella cookevillensis and Candidatus Berkiella aquae.</title>
        <authorList>
            <person name="Kidane D.T."/>
            <person name="Mehari Y.T."/>
            <person name="Rice F.C."/>
            <person name="Arivett B.A."/>
            <person name="Farone A.L."/>
            <person name="Berk S.G."/>
            <person name="Farone M.B."/>
        </authorList>
    </citation>
    <scope>NUCLEOTIDE SEQUENCE</scope>
    <source>
        <strain evidence="2">HT99</strain>
    </source>
</reference>
<gene>
    <name evidence="2" type="ORF">HT99x_008455</name>
    <name evidence="1" type="ORF">HT99x_01287</name>
</gene>
<evidence type="ECO:0000313" key="1">
    <source>
        <dbReference type="EMBL" id="KRG21534.1"/>
    </source>
</evidence>